<dbReference type="Pfam" id="PF01551">
    <property type="entry name" value="Peptidase_M23"/>
    <property type="match status" value="1"/>
</dbReference>
<evidence type="ECO:0000256" key="1">
    <source>
        <dbReference type="SAM" id="Phobius"/>
    </source>
</evidence>
<reference evidence="3 4" key="1">
    <citation type="journal article" date="2010" name="Genome Biol. Evol.">
        <title>The sequence of a 1.8-mb bacterial linear plasmid reveals a rich evolutionary reservoir of secondary metabolic pathways.</title>
        <authorList>
            <person name="Medema M.H."/>
            <person name="Trefzer A."/>
            <person name="Kovalchuk A."/>
            <person name="van den Berg M."/>
            <person name="Mueller U."/>
            <person name="Heijne W."/>
            <person name="Wu L."/>
            <person name="Alam M.T."/>
            <person name="Ronning C.M."/>
            <person name="Nierman W.C."/>
            <person name="Bovenberg R.A.L."/>
            <person name="Breitling R."/>
            <person name="Takano E."/>
        </authorList>
    </citation>
    <scope>NUCLEOTIDE SEQUENCE [LARGE SCALE GENOMIC DNA]</scope>
    <source>
        <strain evidence="4">ATCC 27064 / DSM 738 / JCM 4710 / NBRC 13307 / NCIMB 12785 / NRRL 3585 / VKM Ac-602</strain>
    </source>
</reference>
<keyword evidence="1" id="KW-0472">Membrane</keyword>
<dbReference type="SUPFAM" id="SSF51261">
    <property type="entry name" value="Duplicated hybrid motif"/>
    <property type="match status" value="1"/>
</dbReference>
<evidence type="ECO:0000313" key="3">
    <source>
        <dbReference type="EMBL" id="EFG08173.1"/>
    </source>
</evidence>
<dbReference type="RefSeq" id="WP_003954986.1">
    <property type="nucleotide sequence ID" value="NZ_CM000913.1"/>
</dbReference>
<keyword evidence="1" id="KW-1133">Transmembrane helix</keyword>
<keyword evidence="1" id="KW-0812">Transmembrane</keyword>
<dbReference type="InterPro" id="IPR050570">
    <property type="entry name" value="Cell_wall_metabolism_enzyme"/>
</dbReference>
<dbReference type="CDD" id="cd12797">
    <property type="entry name" value="M23_peptidase"/>
    <property type="match status" value="1"/>
</dbReference>
<dbReference type="Gene3D" id="2.70.70.10">
    <property type="entry name" value="Glucose Permease (Domain IIA)"/>
    <property type="match status" value="1"/>
</dbReference>
<dbReference type="GO" id="GO:0004222">
    <property type="term" value="F:metalloendopeptidase activity"/>
    <property type="evidence" value="ECO:0007669"/>
    <property type="project" value="TreeGrafter"/>
</dbReference>
<accession>B5GT52</accession>
<dbReference type="KEGG" id="sclf:BB341_13085"/>
<proteinExistence type="predicted"/>
<name>B5GT52_STRCL</name>
<dbReference type="InterPro" id="IPR016047">
    <property type="entry name" value="M23ase_b-sheet_dom"/>
</dbReference>
<evidence type="ECO:0000259" key="2">
    <source>
        <dbReference type="Pfam" id="PF01551"/>
    </source>
</evidence>
<dbReference type="InterPro" id="IPR011055">
    <property type="entry name" value="Dup_hybrid_motif"/>
</dbReference>
<keyword evidence="4" id="KW-1185">Reference proteome</keyword>
<dbReference type="AlphaFoldDB" id="B5GT52"/>
<dbReference type="eggNOG" id="COG0739">
    <property type="taxonomic scope" value="Bacteria"/>
</dbReference>
<feature type="domain" description="M23ase beta-sheet core" evidence="2">
    <location>
        <begin position="203"/>
        <end position="261"/>
    </location>
</feature>
<evidence type="ECO:0000313" key="4">
    <source>
        <dbReference type="Proteomes" id="UP000002357"/>
    </source>
</evidence>
<organism evidence="3 4">
    <name type="scientific">Streptomyces clavuligerus</name>
    <dbReference type="NCBI Taxonomy" id="1901"/>
    <lineage>
        <taxon>Bacteria</taxon>
        <taxon>Bacillati</taxon>
        <taxon>Actinomycetota</taxon>
        <taxon>Actinomycetes</taxon>
        <taxon>Kitasatosporales</taxon>
        <taxon>Streptomycetaceae</taxon>
        <taxon>Streptomyces</taxon>
    </lineage>
</organism>
<dbReference type="STRING" id="1901.BB341_13085"/>
<dbReference type="Proteomes" id="UP000002357">
    <property type="component" value="Chromosome"/>
</dbReference>
<dbReference type="GeneID" id="93730367"/>
<dbReference type="EMBL" id="CM000913">
    <property type="protein sequence ID" value="EFG08173.1"/>
    <property type="molecule type" value="Genomic_DNA"/>
</dbReference>
<dbReference type="OrthoDB" id="9809488at2"/>
<dbReference type="PANTHER" id="PTHR21666:SF270">
    <property type="entry name" value="MUREIN HYDROLASE ACTIVATOR ENVC"/>
    <property type="match status" value="1"/>
</dbReference>
<sequence length="299" mass="31926">MEERAAATPRTGRKALMVLYRTTGRLFAVLIVCDLLTGLPVPWWTVVAAGTAMFGSGLVATRRAAREHAAAERPAAVETGPPVLGRWSATNSPADTVPSHGTHVYGQTYAIDLTAEPEPERGPAEGAEGGSTRPGFSPLWPLVRRNSAFPAFGEPLYAVADATVVHASDRQRDHLSRTSLPMLAYLMLLEAPARDIGGPGLIVGNHVVLDLGDGTYALYAHLRRGSLLVKEGDRVRAGQPLARVGNSGNSTEPHVHFHLMDGTDLDTARGVPFRWRGVGVPAAKEFFTVDESLLTRDGG</sequence>
<protein>
    <submittedName>
        <fullName evidence="3">Putative secreted peptidase</fullName>
    </submittedName>
</protein>
<feature type="transmembrane region" description="Helical" evidence="1">
    <location>
        <begin position="18"/>
        <end position="37"/>
    </location>
</feature>
<dbReference type="PANTHER" id="PTHR21666">
    <property type="entry name" value="PEPTIDASE-RELATED"/>
    <property type="match status" value="1"/>
</dbReference>
<gene>
    <name evidence="3" type="ORF">SCLAV_3102</name>
</gene>